<sequence length="77" mass="8478">MNSTPSLVSEEGIVPHHWCQMGGVVPHHWYQWKEKYPIVDASGRNGASLLVSVGGIVPRGTERGRKRAACSPRVAVW</sequence>
<name>A0ABN9D2S1_9NEOB</name>
<proteinExistence type="predicted"/>
<reference evidence="1" key="1">
    <citation type="submission" date="2023-05" db="EMBL/GenBank/DDBJ databases">
        <authorList>
            <person name="Stuckert A."/>
        </authorList>
    </citation>
    <scope>NUCLEOTIDE SEQUENCE</scope>
</reference>
<evidence type="ECO:0000313" key="2">
    <source>
        <dbReference type="Proteomes" id="UP001162483"/>
    </source>
</evidence>
<keyword evidence="2" id="KW-1185">Reference proteome</keyword>
<dbReference type="Proteomes" id="UP001162483">
    <property type="component" value="Unassembled WGS sequence"/>
</dbReference>
<organism evidence="1 2">
    <name type="scientific">Staurois parvus</name>
    <dbReference type="NCBI Taxonomy" id="386267"/>
    <lineage>
        <taxon>Eukaryota</taxon>
        <taxon>Metazoa</taxon>
        <taxon>Chordata</taxon>
        <taxon>Craniata</taxon>
        <taxon>Vertebrata</taxon>
        <taxon>Euteleostomi</taxon>
        <taxon>Amphibia</taxon>
        <taxon>Batrachia</taxon>
        <taxon>Anura</taxon>
        <taxon>Neobatrachia</taxon>
        <taxon>Ranoidea</taxon>
        <taxon>Ranidae</taxon>
        <taxon>Staurois</taxon>
    </lineage>
</organism>
<feature type="non-terminal residue" evidence="1">
    <location>
        <position position="77"/>
    </location>
</feature>
<gene>
    <name evidence="1" type="ORF">SPARVUS_LOCUS6436106</name>
</gene>
<comment type="caution">
    <text evidence="1">The sequence shown here is derived from an EMBL/GenBank/DDBJ whole genome shotgun (WGS) entry which is preliminary data.</text>
</comment>
<protein>
    <submittedName>
        <fullName evidence="1">Uncharacterized protein</fullName>
    </submittedName>
</protein>
<accession>A0ABN9D2S1</accession>
<evidence type="ECO:0000313" key="1">
    <source>
        <dbReference type="EMBL" id="CAI9566784.1"/>
    </source>
</evidence>
<dbReference type="EMBL" id="CATNWA010014064">
    <property type="protein sequence ID" value="CAI9566784.1"/>
    <property type="molecule type" value="Genomic_DNA"/>
</dbReference>